<feature type="compositionally biased region" description="Polar residues" evidence="1">
    <location>
        <begin position="34"/>
        <end position="46"/>
    </location>
</feature>
<feature type="region of interest" description="Disordered" evidence="1">
    <location>
        <begin position="28"/>
        <end position="48"/>
    </location>
</feature>
<dbReference type="Gramene" id="KVH90992">
    <property type="protein sequence ID" value="KVH90992"/>
    <property type="gene ID" value="Ccrd_007001"/>
</dbReference>
<reference evidence="2 3" key="1">
    <citation type="journal article" date="2016" name="Sci. Rep.">
        <title>The genome sequence of the outbreeding globe artichoke constructed de novo incorporating a phase-aware low-pass sequencing strategy of F1 progeny.</title>
        <authorList>
            <person name="Scaglione D."/>
            <person name="Reyes-Chin-Wo S."/>
            <person name="Acquadro A."/>
            <person name="Froenicke L."/>
            <person name="Portis E."/>
            <person name="Beitel C."/>
            <person name="Tirone M."/>
            <person name="Mauro R."/>
            <person name="Lo Monaco A."/>
            <person name="Mauromicale G."/>
            <person name="Faccioli P."/>
            <person name="Cattivelli L."/>
            <person name="Rieseberg L."/>
            <person name="Michelmore R."/>
            <person name="Lanteri S."/>
        </authorList>
    </citation>
    <scope>NUCLEOTIDE SEQUENCE [LARGE SCALE GENOMIC DNA]</scope>
    <source>
        <strain evidence="2">2C</strain>
    </source>
</reference>
<evidence type="ECO:0000313" key="3">
    <source>
        <dbReference type="Proteomes" id="UP000243975"/>
    </source>
</evidence>
<dbReference type="Proteomes" id="UP000243975">
    <property type="component" value="Unassembled WGS sequence"/>
</dbReference>
<organism evidence="2 3">
    <name type="scientific">Cynara cardunculus var. scolymus</name>
    <name type="common">Globe artichoke</name>
    <name type="synonym">Cynara scolymus</name>
    <dbReference type="NCBI Taxonomy" id="59895"/>
    <lineage>
        <taxon>Eukaryota</taxon>
        <taxon>Viridiplantae</taxon>
        <taxon>Streptophyta</taxon>
        <taxon>Embryophyta</taxon>
        <taxon>Tracheophyta</taxon>
        <taxon>Spermatophyta</taxon>
        <taxon>Magnoliopsida</taxon>
        <taxon>eudicotyledons</taxon>
        <taxon>Gunneridae</taxon>
        <taxon>Pentapetalae</taxon>
        <taxon>asterids</taxon>
        <taxon>campanulids</taxon>
        <taxon>Asterales</taxon>
        <taxon>Asteraceae</taxon>
        <taxon>Carduoideae</taxon>
        <taxon>Cardueae</taxon>
        <taxon>Carduinae</taxon>
        <taxon>Cynara</taxon>
    </lineage>
</organism>
<sequence>MARATFVVDFAVNMLLLDNSVYLEDFDTRRTRGDQTSPRGHGTSSPAHIRVCNKNPWLQSAIFIINSLWKQVA</sequence>
<evidence type="ECO:0000256" key="1">
    <source>
        <dbReference type="SAM" id="MobiDB-lite"/>
    </source>
</evidence>
<dbReference type="AlphaFoldDB" id="A0A103XHV9"/>
<proteinExistence type="predicted"/>
<gene>
    <name evidence="2" type="ORF">Ccrd_007001</name>
</gene>
<protein>
    <submittedName>
        <fullName evidence="2">Uncharacterized protein</fullName>
    </submittedName>
</protein>
<dbReference type="EMBL" id="LEKV01005085">
    <property type="protein sequence ID" value="KVH90992.1"/>
    <property type="molecule type" value="Genomic_DNA"/>
</dbReference>
<name>A0A103XHV9_CYNCS</name>
<evidence type="ECO:0000313" key="2">
    <source>
        <dbReference type="EMBL" id="KVH90992.1"/>
    </source>
</evidence>
<accession>A0A103XHV9</accession>
<comment type="caution">
    <text evidence="2">The sequence shown here is derived from an EMBL/GenBank/DDBJ whole genome shotgun (WGS) entry which is preliminary data.</text>
</comment>
<keyword evidence="3" id="KW-1185">Reference proteome</keyword>